<keyword evidence="1" id="KW-0805">Transcription regulation</keyword>
<keyword evidence="6" id="KW-1185">Reference proteome</keyword>
<gene>
    <name evidence="5" type="ORF">KGQ19_32785</name>
</gene>
<organism evidence="5 6">
    <name type="scientific">Catenulispora pinistramenti</name>
    <dbReference type="NCBI Taxonomy" id="2705254"/>
    <lineage>
        <taxon>Bacteria</taxon>
        <taxon>Bacillati</taxon>
        <taxon>Actinomycetota</taxon>
        <taxon>Actinomycetes</taxon>
        <taxon>Catenulisporales</taxon>
        <taxon>Catenulisporaceae</taxon>
        <taxon>Catenulispora</taxon>
    </lineage>
</organism>
<dbReference type="InterPro" id="IPR046335">
    <property type="entry name" value="LacI/GalR-like_sensor"/>
</dbReference>
<dbReference type="InterPro" id="IPR010982">
    <property type="entry name" value="Lambda_DNA-bd_dom_sf"/>
</dbReference>
<dbReference type="PANTHER" id="PTHR30146">
    <property type="entry name" value="LACI-RELATED TRANSCRIPTIONAL REPRESSOR"/>
    <property type="match status" value="1"/>
</dbReference>
<evidence type="ECO:0000313" key="6">
    <source>
        <dbReference type="Proteomes" id="UP000730482"/>
    </source>
</evidence>
<dbReference type="Pfam" id="PF13377">
    <property type="entry name" value="Peripla_BP_3"/>
    <property type="match status" value="1"/>
</dbReference>
<dbReference type="PROSITE" id="PS00356">
    <property type="entry name" value="HTH_LACI_1"/>
    <property type="match status" value="1"/>
</dbReference>
<comment type="caution">
    <text evidence="5">The sequence shown here is derived from an EMBL/GenBank/DDBJ whole genome shotgun (WGS) entry which is preliminary data.</text>
</comment>
<dbReference type="CDD" id="cd01392">
    <property type="entry name" value="HTH_LacI"/>
    <property type="match status" value="1"/>
</dbReference>
<dbReference type="Pfam" id="PF00356">
    <property type="entry name" value="LacI"/>
    <property type="match status" value="1"/>
</dbReference>
<dbReference type="InterPro" id="IPR028082">
    <property type="entry name" value="Peripla_BP_I"/>
</dbReference>
<sequence length="353" mass="36085">MQGACVTKSAGMRDVALLAGVSVGTVSNVLNRPDAVAPGTRARVQAAIAELGFVRSESARLLRAGSSQVLALLALDLAEPFFIGVLRGAEQAARAAGFGVLVMDSASSAATEATHLAMLAQQRVRGVLVTPADVSGTTLAEFARARIPYVLVDRDIPGGIGCQVLVDDVAGGAMAVAHLIAAGHRRIAYAAGPLESPQYRDRLEGARSAVAEAGRGVELVVLPGTRADVSAGRDAAERMLGLAELPTGVFCGNDLIALGMLQGLFAAGVAVPRDVAIVGYDDLEVAAGAVVPLTSIRRPATRVGIAAAEILVEESGAAAGQHVHRELVFQPELVVRASSLPGPRPGLPSPRPS</sequence>
<keyword evidence="2 5" id="KW-0238">DNA-binding</keyword>
<dbReference type="SMART" id="SM00354">
    <property type="entry name" value="HTH_LACI"/>
    <property type="match status" value="1"/>
</dbReference>
<proteinExistence type="predicted"/>
<feature type="domain" description="HTH lacI-type" evidence="4">
    <location>
        <begin position="10"/>
        <end position="64"/>
    </location>
</feature>
<evidence type="ECO:0000256" key="2">
    <source>
        <dbReference type="ARBA" id="ARBA00023125"/>
    </source>
</evidence>
<accession>A0ABS5L025</accession>
<reference evidence="5 6" key="1">
    <citation type="submission" date="2020-02" db="EMBL/GenBank/DDBJ databases">
        <title>Acidophilic actinobacteria isolated from forest soil.</title>
        <authorList>
            <person name="Golinska P."/>
        </authorList>
    </citation>
    <scope>NUCLEOTIDE SEQUENCE [LARGE SCALE GENOMIC DNA]</scope>
    <source>
        <strain evidence="5 6">NL8</strain>
    </source>
</reference>
<evidence type="ECO:0000313" key="5">
    <source>
        <dbReference type="EMBL" id="MBS2551656.1"/>
    </source>
</evidence>
<dbReference type="SUPFAM" id="SSF47413">
    <property type="entry name" value="lambda repressor-like DNA-binding domains"/>
    <property type="match status" value="1"/>
</dbReference>
<evidence type="ECO:0000259" key="4">
    <source>
        <dbReference type="PROSITE" id="PS50932"/>
    </source>
</evidence>
<dbReference type="Gene3D" id="1.10.260.40">
    <property type="entry name" value="lambda repressor-like DNA-binding domains"/>
    <property type="match status" value="1"/>
</dbReference>
<dbReference type="PANTHER" id="PTHR30146:SF109">
    <property type="entry name" value="HTH-TYPE TRANSCRIPTIONAL REGULATOR GALS"/>
    <property type="match status" value="1"/>
</dbReference>
<dbReference type="Gene3D" id="3.40.50.2300">
    <property type="match status" value="2"/>
</dbReference>
<name>A0ABS5L025_9ACTN</name>
<evidence type="ECO:0000256" key="3">
    <source>
        <dbReference type="ARBA" id="ARBA00023163"/>
    </source>
</evidence>
<dbReference type="Proteomes" id="UP000730482">
    <property type="component" value="Unassembled WGS sequence"/>
</dbReference>
<dbReference type="EMBL" id="JAAFYZ010000149">
    <property type="protein sequence ID" value="MBS2551656.1"/>
    <property type="molecule type" value="Genomic_DNA"/>
</dbReference>
<dbReference type="PROSITE" id="PS50932">
    <property type="entry name" value="HTH_LACI_2"/>
    <property type="match status" value="1"/>
</dbReference>
<dbReference type="SUPFAM" id="SSF53822">
    <property type="entry name" value="Periplasmic binding protein-like I"/>
    <property type="match status" value="1"/>
</dbReference>
<keyword evidence="3" id="KW-0804">Transcription</keyword>
<dbReference type="InterPro" id="IPR000843">
    <property type="entry name" value="HTH_LacI"/>
</dbReference>
<protein>
    <submittedName>
        <fullName evidence="5">LacI family DNA-binding transcriptional regulator</fullName>
    </submittedName>
</protein>
<evidence type="ECO:0000256" key="1">
    <source>
        <dbReference type="ARBA" id="ARBA00023015"/>
    </source>
</evidence>
<dbReference type="GO" id="GO:0003677">
    <property type="term" value="F:DNA binding"/>
    <property type="evidence" value="ECO:0007669"/>
    <property type="project" value="UniProtKB-KW"/>
</dbReference>